<sequence>MQWELEFSPSISGARGRYAKASTTETVLSVADLSRDREKKVLELVENHCRFMNIGNVEGQMACFGDRIFKYFDKGQVGKSFIMKDIKNHTRPYEIFATDLLDVKANKAEGNNLFDYEAVAKIRLTLKKRAGQVRTQIITNFYGLKFQGDKPEIVYIDRIKE</sequence>
<protein>
    <submittedName>
        <fullName evidence="1">Uncharacterized protein</fullName>
    </submittedName>
</protein>
<dbReference type="EMBL" id="AP025943">
    <property type="protein sequence ID" value="BDL44739.1"/>
    <property type="molecule type" value="Genomic_DNA"/>
</dbReference>
<name>A0ABN6QLS4_9BACT</name>
<organism evidence="1 2">
    <name type="scientific">Akkermansia biwaensis</name>
    <dbReference type="NCBI Taxonomy" id="2946555"/>
    <lineage>
        <taxon>Bacteria</taxon>
        <taxon>Pseudomonadati</taxon>
        <taxon>Verrucomicrobiota</taxon>
        <taxon>Verrucomicrobiia</taxon>
        <taxon>Verrucomicrobiales</taxon>
        <taxon>Akkermansiaceae</taxon>
        <taxon>Akkermansia</taxon>
    </lineage>
</organism>
<dbReference type="Proteomes" id="UP001062263">
    <property type="component" value="Chromosome"/>
</dbReference>
<proteinExistence type="predicted"/>
<reference evidence="1" key="1">
    <citation type="submission" date="2022-06" db="EMBL/GenBank/DDBJ databases">
        <title>Akkermansia biwalacus sp. nov., an anaerobic mucin-degrading bacterium isolated from human intestine.</title>
        <authorList>
            <person name="Kobayashi Y."/>
            <person name="Inoue S."/>
            <person name="Kawahara T."/>
            <person name="Kohda N."/>
        </authorList>
    </citation>
    <scope>NUCLEOTIDE SEQUENCE</scope>
    <source>
        <strain evidence="1">WON2089</strain>
    </source>
</reference>
<keyword evidence="2" id="KW-1185">Reference proteome</keyword>
<accession>A0ABN6QLS4</accession>
<dbReference type="RefSeq" id="WP_215433699.1">
    <property type="nucleotide sequence ID" value="NZ_AP025943.1"/>
</dbReference>
<evidence type="ECO:0000313" key="1">
    <source>
        <dbReference type="EMBL" id="BDL44739.1"/>
    </source>
</evidence>
<evidence type="ECO:0000313" key="2">
    <source>
        <dbReference type="Proteomes" id="UP001062263"/>
    </source>
</evidence>
<gene>
    <name evidence="1" type="ORF">Abiwalacus_23130</name>
</gene>